<evidence type="ECO:0000256" key="4">
    <source>
        <dbReference type="ARBA" id="ARBA00023125"/>
    </source>
</evidence>
<evidence type="ECO:0000256" key="6">
    <source>
        <dbReference type="ARBA" id="ARBA00023242"/>
    </source>
</evidence>
<dbReference type="PANTHER" id="PTHR20338">
    <property type="entry name" value="NUCLEAR RESPIRATORY FACTOR 1"/>
    <property type="match status" value="1"/>
</dbReference>
<comment type="similarity">
    <text evidence="2">Belongs to the NRF1/Ewg family.</text>
</comment>
<reference evidence="8 9" key="1">
    <citation type="submission" date="2024-05" db="EMBL/GenBank/DDBJ databases">
        <title>Genetic variation in Jamaican populations of the coffee berry borer (Hypothenemus hampei).</title>
        <authorList>
            <person name="Errbii M."/>
            <person name="Myrie A."/>
        </authorList>
    </citation>
    <scope>NUCLEOTIDE SEQUENCE [LARGE SCALE GENOMIC DNA]</scope>
    <source>
        <strain evidence="8">JA-Hopewell-2020-01-JO</strain>
        <tissue evidence="8">Whole body</tissue>
    </source>
</reference>
<protein>
    <recommendedName>
        <fullName evidence="7">Nuclear respiratory factor 1 NLS/DNA-binding dimerisation domain-containing protein</fullName>
    </recommendedName>
</protein>
<dbReference type="Proteomes" id="UP001566132">
    <property type="component" value="Unassembled WGS sequence"/>
</dbReference>
<dbReference type="AlphaFoldDB" id="A0ABD1EGQ9"/>
<dbReference type="InterPro" id="IPR039142">
    <property type="entry name" value="NRF1/Ewg"/>
</dbReference>
<keyword evidence="5" id="KW-0804">Transcription</keyword>
<dbReference type="GO" id="GO:0005634">
    <property type="term" value="C:nucleus"/>
    <property type="evidence" value="ECO:0007669"/>
    <property type="project" value="UniProtKB-SubCell"/>
</dbReference>
<sequence length="310" mass="35403">MFTFGNSLKLESVFESNTDLIAAPKEDEVTTQLPAAGPIKVETAETTVSFETEMKQNSFQTKLPKRKQEQTRLLRKLKKTIENFTMVTGKQAVALVTAPGNSNTNYKVFGAQPLRHIIDNLKECIVDQLESALIHQTPKDPTLFMLPPFIIDGIPTPLEKMTQPQLRTFIPNMLRYSNGGRRPGWGQESKRPPWWPEELPWQNIRTDVRSKDQKEKMPWGNALRKIIRNCYLFHGREDLLLEFEGKVDTASAASTSKENINIYPDETNSPVLVTPVTLSHCQFENEGITPVFFFQKIYGDNPEEVFYLLN</sequence>
<evidence type="ECO:0000256" key="5">
    <source>
        <dbReference type="ARBA" id="ARBA00023163"/>
    </source>
</evidence>
<evidence type="ECO:0000313" key="8">
    <source>
        <dbReference type="EMBL" id="KAL1492859.1"/>
    </source>
</evidence>
<dbReference type="InterPro" id="IPR019525">
    <property type="entry name" value="Nrf1_NLS/DNA-bd_dimer"/>
</dbReference>
<keyword evidence="4" id="KW-0238">DNA-binding</keyword>
<dbReference type="EMBL" id="JBDJPC010000008">
    <property type="protein sequence ID" value="KAL1492859.1"/>
    <property type="molecule type" value="Genomic_DNA"/>
</dbReference>
<gene>
    <name evidence="8" type="ORF">ABEB36_011038</name>
</gene>
<accession>A0ABD1EGQ9</accession>
<evidence type="ECO:0000256" key="1">
    <source>
        <dbReference type="ARBA" id="ARBA00004123"/>
    </source>
</evidence>
<organism evidence="8 9">
    <name type="scientific">Hypothenemus hampei</name>
    <name type="common">Coffee berry borer</name>
    <dbReference type="NCBI Taxonomy" id="57062"/>
    <lineage>
        <taxon>Eukaryota</taxon>
        <taxon>Metazoa</taxon>
        <taxon>Ecdysozoa</taxon>
        <taxon>Arthropoda</taxon>
        <taxon>Hexapoda</taxon>
        <taxon>Insecta</taxon>
        <taxon>Pterygota</taxon>
        <taxon>Neoptera</taxon>
        <taxon>Endopterygota</taxon>
        <taxon>Coleoptera</taxon>
        <taxon>Polyphaga</taxon>
        <taxon>Cucujiformia</taxon>
        <taxon>Curculionidae</taxon>
        <taxon>Scolytinae</taxon>
        <taxon>Hypothenemus</taxon>
    </lineage>
</organism>
<evidence type="ECO:0000256" key="3">
    <source>
        <dbReference type="ARBA" id="ARBA00023015"/>
    </source>
</evidence>
<evidence type="ECO:0000259" key="7">
    <source>
        <dbReference type="Pfam" id="PF10491"/>
    </source>
</evidence>
<proteinExistence type="inferred from homology"/>
<dbReference type="Pfam" id="PF10491">
    <property type="entry name" value="Nrf1_DNA-bind"/>
    <property type="match status" value="1"/>
</dbReference>
<dbReference type="GO" id="GO:0003677">
    <property type="term" value="F:DNA binding"/>
    <property type="evidence" value="ECO:0007669"/>
    <property type="project" value="UniProtKB-KW"/>
</dbReference>
<keyword evidence="3" id="KW-0805">Transcription regulation</keyword>
<keyword evidence="9" id="KW-1185">Reference proteome</keyword>
<name>A0ABD1EGQ9_HYPHA</name>
<evidence type="ECO:0000256" key="2">
    <source>
        <dbReference type="ARBA" id="ARBA00005713"/>
    </source>
</evidence>
<comment type="caution">
    <text evidence="8">The sequence shown here is derived from an EMBL/GenBank/DDBJ whole genome shotgun (WGS) entry which is preliminary data.</text>
</comment>
<keyword evidence="6" id="KW-0539">Nucleus</keyword>
<feature type="domain" description="Nuclear respiratory factor 1 NLS/DNA-binding dimerisation" evidence="7">
    <location>
        <begin position="44"/>
        <end position="243"/>
    </location>
</feature>
<evidence type="ECO:0000313" key="9">
    <source>
        <dbReference type="Proteomes" id="UP001566132"/>
    </source>
</evidence>
<comment type="subcellular location">
    <subcellularLocation>
        <location evidence="1">Nucleus</location>
    </subcellularLocation>
</comment>